<protein>
    <submittedName>
        <fullName evidence="2">Uncharacterized protein</fullName>
    </submittedName>
</protein>
<dbReference type="Proteomes" id="UP000887579">
    <property type="component" value="Unplaced"/>
</dbReference>
<accession>A0AC34GPE6</accession>
<proteinExistence type="predicted"/>
<name>A0AC34GPE6_9BILA</name>
<sequence>MMLGHTIWMSPKELQTQLDEFHEMAKCFENSVTQIDHNHMKSVNNLSKQNKEKVIKLAGKMNKNLIYIFESEICHEKLRIFPEDLCNALMDDEKNYEKVMKTFELLEENEIIWFIKLNGNIELKENMGLECSKRSASCLTAQNMSWSEENFLKNLIENSNLTVTITHLLNLGNNDQKFKELKEIIQQLKNCMRIKVLCEEEIKKGYNRTERTFKTQVSLYETIIKAKELLKRKGIPHRIQPNGTIKLNENLWVRAEEVLENGLRVVELSEKLKQLFTKEHNFQYGHPSMPIFTIYESTDEELYQFCYNMCELINEKYTDVKIEYISESNVFCFQVEFCNNMIENQFSIHPRSFFHMEDMDVTVNLIREYAQKISSNPNFLQSKNPVSNEEKMFWAKLWERKSKERLEFDIVREKCFSHLGKLILEECQKTSNRITSIGNISNVMDLNEKPYFGIENIVIKGEYIFKGGITNDFMEMKKGELVFKSQYNRIICEALVFAKSIDDAFKCRNLFDFQSVIELLLAFPEFFENKQRKMVIKKELTQLSQNDRHKEIEGWLKKVQVEQDGNWKYKFGNSIKGLHHWFKHDKGFTSIKNMYDQMNNFLENASSEGMELDTQNGQYIGRRYKTEDFFASYMIAHSDFQASQNCVATFYKIMKPLSYKILDTTSPPKYLIFADFDLKKFKSDKLFELDNSIAVQTIKDSNFISLKQTLSKMVFGDITYVEKIVFFIPALLNKEIGNLKTTVAKFTKMFDDFKTTFQLKFQNKEVMLFYSTKILININQDVLDIILKSTSPKLSVKEIPDYLFKYEDADDFIEYLQSFFTFP</sequence>
<organism evidence="1 2">
    <name type="scientific">Panagrolaimus sp. ES5</name>
    <dbReference type="NCBI Taxonomy" id="591445"/>
    <lineage>
        <taxon>Eukaryota</taxon>
        <taxon>Metazoa</taxon>
        <taxon>Ecdysozoa</taxon>
        <taxon>Nematoda</taxon>
        <taxon>Chromadorea</taxon>
        <taxon>Rhabditida</taxon>
        <taxon>Tylenchina</taxon>
        <taxon>Panagrolaimomorpha</taxon>
        <taxon>Panagrolaimoidea</taxon>
        <taxon>Panagrolaimidae</taxon>
        <taxon>Panagrolaimus</taxon>
    </lineage>
</organism>
<reference evidence="2" key="1">
    <citation type="submission" date="2022-11" db="UniProtKB">
        <authorList>
            <consortium name="WormBaseParasite"/>
        </authorList>
    </citation>
    <scope>IDENTIFICATION</scope>
</reference>
<dbReference type="WBParaSite" id="ES5_v2.g6220.t1">
    <property type="protein sequence ID" value="ES5_v2.g6220.t1"/>
    <property type="gene ID" value="ES5_v2.g6220"/>
</dbReference>
<evidence type="ECO:0000313" key="2">
    <source>
        <dbReference type="WBParaSite" id="ES5_v2.g6220.t1"/>
    </source>
</evidence>
<evidence type="ECO:0000313" key="1">
    <source>
        <dbReference type="Proteomes" id="UP000887579"/>
    </source>
</evidence>